<proteinExistence type="predicted"/>
<keyword evidence="1" id="KW-0862">Zinc</keyword>
<organism evidence="4 5">
    <name type="scientific">Gossypium gossypioides</name>
    <name type="common">Mexican cotton</name>
    <name type="synonym">Selera gossypioides</name>
    <dbReference type="NCBI Taxonomy" id="34282"/>
    <lineage>
        <taxon>Eukaryota</taxon>
        <taxon>Viridiplantae</taxon>
        <taxon>Streptophyta</taxon>
        <taxon>Embryophyta</taxon>
        <taxon>Tracheophyta</taxon>
        <taxon>Spermatophyta</taxon>
        <taxon>Magnoliopsida</taxon>
        <taxon>eudicotyledons</taxon>
        <taxon>Gunneridae</taxon>
        <taxon>Pentapetalae</taxon>
        <taxon>rosids</taxon>
        <taxon>malvids</taxon>
        <taxon>Malvales</taxon>
        <taxon>Malvaceae</taxon>
        <taxon>Malvoideae</taxon>
        <taxon>Gossypium</taxon>
    </lineage>
</organism>
<dbReference type="GO" id="GO:0003676">
    <property type="term" value="F:nucleic acid binding"/>
    <property type="evidence" value="ECO:0007669"/>
    <property type="project" value="InterPro"/>
</dbReference>
<dbReference type="AlphaFoldDB" id="A0A7J9CXG1"/>
<sequence>FVRSEDKGKFFRLKIKIDVQKPLRRGIFVSTGNQDKVWLSFNYENLPIFCFGCGRLGHGVKECNEIKPLEREKVEDEQPYSVALKAESNLLGKESQRFGSVTKKSMKQRYYTGKADVHKGGESPSRVVPKPGQQRKKKMESVKDSIILESNNVQQKFRDIENGECLGGPVVSLKMKENNSKKRSWLRAERTEFSGMYMEETVSGKRKCDTKQLEEMDNFFVGNVLKKPKFDGEGLGVSVLSDSLKPILEHDTSTRACRRLRLTLKSHNPHIVFLMETKLDGRRMEKFHRKCGFMNGIDVQAKGFSKSHIDVDIIGGDDNLRWRFTDFYGSLVARDRQGSWELIRKFKSDCNMPWIICGDFNEILHSHEKQGGNLPKINIRERLDRGVVNTGWLNLFLIFSIDHLPHSFSDHCPLLVKTNKGANYRSKKKFSFEARWVLNDSCKDVIREVWETTSNDLAKLEALRSALMSGLKL</sequence>
<dbReference type="PANTHER" id="PTHR33710">
    <property type="entry name" value="BNAC02G09200D PROTEIN"/>
    <property type="match status" value="1"/>
</dbReference>
<keyword evidence="5" id="KW-1185">Reference proteome</keyword>
<dbReference type="InterPro" id="IPR036691">
    <property type="entry name" value="Endo/exonu/phosph_ase_sf"/>
</dbReference>
<feature type="region of interest" description="Disordered" evidence="2">
    <location>
        <begin position="114"/>
        <end position="139"/>
    </location>
</feature>
<feature type="domain" description="CCHC-type" evidence="3">
    <location>
        <begin position="50"/>
        <end position="65"/>
    </location>
</feature>
<evidence type="ECO:0000313" key="5">
    <source>
        <dbReference type="Proteomes" id="UP000593579"/>
    </source>
</evidence>
<keyword evidence="1" id="KW-0479">Metal-binding</keyword>
<accession>A0A7J9CXG1</accession>
<protein>
    <recommendedName>
        <fullName evidence="3">CCHC-type domain-containing protein</fullName>
    </recommendedName>
</protein>
<dbReference type="InterPro" id="IPR001878">
    <property type="entry name" value="Znf_CCHC"/>
</dbReference>
<dbReference type="Gene3D" id="3.60.10.10">
    <property type="entry name" value="Endonuclease/exonuclease/phosphatase"/>
    <property type="match status" value="1"/>
</dbReference>
<dbReference type="Pfam" id="PF03372">
    <property type="entry name" value="Exo_endo_phos"/>
    <property type="match status" value="1"/>
</dbReference>
<gene>
    <name evidence="4" type="ORF">Gogos_021703</name>
</gene>
<dbReference type="GO" id="GO:0008270">
    <property type="term" value="F:zinc ion binding"/>
    <property type="evidence" value="ECO:0007669"/>
    <property type="project" value="UniProtKB-KW"/>
</dbReference>
<dbReference type="SUPFAM" id="SSF56219">
    <property type="entry name" value="DNase I-like"/>
    <property type="match status" value="1"/>
</dbReference>
<dbReference type="OrthoDB" id="1001388at2759"/>
<evidence type="ECO:0000256" key="2">
    <source>
        <dbReference type="SAM" id="MobiDB-lite"/>
    </source>
</evidence>
<dbReference type="GO" id="GO:0003824">
    <property type="term" value="F:catalytic activity"/>
    <property type="evidence" value="ECO:0007669"/>
    <property type="project" value="InterPro"/>
</dbReference>
<dbReference type="InterPro" id="IPR005135">
    <property type="entry name" value="Endo/exonuclease/phosphatase"/>
</dbReference>
<dbReference type="Pfam" id="PF14392">
    <property type="entry name" value="zf-CCHC_4"/>
    <property type="match status" value="1"/>
</dbReference>
<dbReference type="EMBL" id="JABEZY010113478">
    <property type="protein sequence ID" value="MBA0753132.1"/>
    <property type="molecule type" value="Genomic_DNA"/>
</dbReference>
<dbReference type="Proteomes" id="UP000593579">
    <property type="component" value="Unassembled WGS sequence"/>
</dbReference>
<keyword evidence="1" id="KW-0863">Zinc-finger</keyword>
<evidence type="ECO:0000259" key="3">
    <source>
        <dbReference type="PROSITE" id="PS50158"/>
    </source>
</evidence>
<evidence type="ECO:0000313" key="4">
    <source>
        <dbReference type="EMBL" id="MBA0753132.1"/>
    </source>
</evidence>
<comment type="caution">
    <text evidence="4">The sequence shown here is derived from an EMBL/GenBank/DDBJ whole genome shotgun (WGS) entry which is preliminary data.</text>
</comment>
<dbReference type="PROSITE" id="PS50158">
    <property type="entry name" value="ZF_CCHC"/>
    <property type="match status" value="1"/>
</dbReference>
<feature type="non-terminal residue" evidence="4">
    <location>
        <position position="473"/>
    </location>
</feature>
<reference evidence="4 5" key="1">
    <citation type="journal article" date="2019" name="Genome Biol. Evol.">
        <title>Insights into the evolution of the New World diploid cottons (Gossypium, subgenus Houzingenia) based on genome sequencing.</title>
        <authorList>
            <person name="Grover C.E."/>
            <person name="Arick M.A. 2nd"/>
            <person name="Thrash A."/>
            <person name="Conover J.L."/>
            <person name="Sanders W.S."/>
            <person name="Peterson D.G."/>
            <person name="Frelichowski J.E."/>
            <person name="Scheffler J.A."/>
            <person name="Scheffler B.E."/>
            <person name="Wendel J.F."/>
        </authorList>
    </citation>
    <scope>NUCLEOTIDE SEQUENCE [LARGE SCALE GENOMIC DNA]</scope>
    <source>
        <strain evidence="4">5</strain>
        <tissue evidence="4">Leaf</tissue>
    </source>
</reference>
<evidence type="ECO:0000256" key="1">
    <source>
        <dbReference type="PROSITE-ProRule" id="PRU00047"/>
    </source>
</evidence>
<name>A0A7J9CXG1_GOSGO</name>
<dbReference type="PANTHER" id="PTHR33710:SF71">
    <property type="entry name" value="ENDONUCLEASE_EXONUCLEASE_PHOSPHATASE DOMAIN-CONTAINING PROTEIN"/>
    <property type="match status" value="1"/>
</dbReference>
<dbReference type="InterPro" id="IPR025836">
    <property type="entry name" value="Zn_knuckle_CX2CX4HX4C"/>
</dbReference>